<keyword evidence="2" id="KW-0808">Transferase</keyword>
<dbReference type="GO" id="GO:0016301">
    <property type="term" value="F:kinase activity"/>
    <property type="evidence" value="ECO:0007669"/>
    <property type="project" value="UniProtKB-KW"/>
</dbReference>
<evidence type="ECO:0000313" key="6">
    <source>
        <dbReference type="EMBL" id="MDT2827631.1"/>
    </source>
</evidence>
<organism evidence="6 7">
    <name type="scientific">Enterococcus viikkiensis</name>
    <dbReference type="NCBI Taxonomy" id="930854"/>
    <lineage>
        <taxon>Bacteria</taxon>
        <taxon>Bacillati</taxon>
        <taxon>Bacillota</taxon>
        <taxon>Bacilli</taxon>
        <taxon>Lactobacillales</taxon>
        <taxon>Enterococcaceae</taxon>
        <taxon>Enterococcus</taxon>
    </lineage>
</organism>
<dbReference type="InterPro" id="IPR050406">
    <property type="entry name" value="FGGY_Carb_Kinase"/>
</dbReference>
<keyword evidence="7" id="KW-1185">Reference proteome</keyword>
<dbReference type="EMBL" id="JARQBN010000005">
    <property type="protein sequence ID" value="MDT2827631.1"/>
    <property type="molecule type" value="Genomic_DNA"/>
</dbReference>
<evidence type="ECO:0000313" key="7">
    <source>
        <dbReference type="Proteomes" id="UP001265301"/>
    </source>
</evidence>
<evidence type="ECO:0000256" key="1">
    <source>
        <dbReference type="ARBA" id="ARBA00009156"/>
    </source>
</evidence>
<evidence type="ECO:0000259" key="5">
    <source>
        <dbReference type="Pfam" id="PF02782"/>
    </source>
</evidence>
<dbReference type="PIRSF" id="PIRSF000538">
    <property type="entry name" value="GlpK"/>
    <property type="match status" value="1"/>
</dbReference>
<evidence type="ECO:0000256" key="3">
    <source>
        <dbReference type="ARBA" id="ARBA00022777"/>
    </source>
</evidence>
<dbReference type="Pfam" id="PF02782">
    <property type="entry name" value="FGGY_C"/>
    <property type="match status" value="1"/>
</dbReference>
<dbReference type="InterPro" id="IPR018484">
    <property type="entry name" value="FGGY_N"/>
</dbReference>
<dbReference type="PANTHER" id="PTHR43095:SF2">
    <property type="entry name" value="GLUCONOKINASE"/>
    <property type="match status" value="1"/>
</dbReference>
<dbReference type="Pfam" id="PF00370">
    <property type="entry name" value="FGGY_N"/>
    <property type="match status" value="1"/>
</dbReference>
<gene>
    <name evidence="6" type="ORF">P7H59_04085</name>
</gene>
<reference evidence="6 7" key="1">
    <citation type="submission" date="2023-03" db="EMBL/GenBank/DDBJ databases">
        <authorList>
            <person name="Shen W."/>
            <person name="Cai J."/>
        </authorList>
    </citation>
    <scope>NUCLEOTIDE SEQUENCE [LARGE SCALE GENOMIC DNA]</scope>
    <source>
        <strain evidence="6 7">B101</strain>
    </source>
</reference>
<evidence type="ECO:0000259" key="4">
    <source>
        <dbReference type="Pfam" id="PF00370"/>
    </source>
</evidence>
<dbReference type="CDD" id="cd07770">
    <property type="entry name" value="ASKHA_NBD_FGGY_GntK"/>
    <property type="match status" value="1"/>
</dbReference>
<dbReference type="InterPro" id="IPR018485">
    <property type="entry name" value="FGGY_C"/>
</dbReference>
<dbReference type="Gene3D" id="3.30.420.40">
    <property type="match status" value="2"/>
</dbReference>
<dbReference type="InterPro" id="IPR043129">
    <property type="entry name" value="ATPase_NBD"/>
</dbReference>
<sequence length="460" mass="51257">MSLSVFLGIDVGTTAIKLGVIEKNKLLYTNDHPLETSGDEIIKYQDANRVLAVLQEGLMTIPLELRRRITKLGISTAMHSLMPEDGSGQIFIWSDLQAAVVIDQFKQVEKATAKHFYQLTGTPIHAMSPFAKLLYFQKAKKYPAELHWSGLKEILMKYFTGETVIDYSTASATGLFDSQEKQWSQEILSYLGMREEQLARLADTNQTFTLLPSVAELFGFSSELQVVIGASDGTLAAYASYYATGRRASLTIGTSGAVRQITTDNQLDADKQNFCYYLNGELKVSGAPSNNGGIVLAWAAQQLSLDPLDFYASIPNVLVETEIGSSGLRFWPYLNGERAPYWDNEIKGGFYDLTLQHTRSELLRSVLEGVLLNIRRLVQLVAKNEDLSVSGGFFQTPALAQLAATVFGTPCYYAPENEPIFGLYYLLEQPELVKKEQQQVFLPDSLQQAAYQHLAEHYFD</sequence>
<comment type="caution">
    <text evidence="6">The sequence shown here is derived from an EMBL/GenBank/DDBJ whole genome shotgun (WGS) entry which is preliminary data.</text>
</comment>
<accession>A0ABU3FNV2</accession>
<keyword evidence="3 6" id="KW-0418">Kinase</keyword>
<proteinExistence type="inferred from homology"/>
<feature type="domain" description="Carbohydrate kinase FGGY C-terminal" evidence="5">
    <location>
        <begin position="252"/>
        <end position="418"/>
    </location>
</feature>
<protein>
    <submittedName>
        <fullName evidence="6">FGGY family carbohydrate kinase</fullName>
    </submittedName>
</protein>
<dbReference type="InterPro" id="IPR000577">
    <property type="entry name" value="Carb_kinase_FGGY"/>
</dbReference>
<dbReference type="RefSeq" id="WP_311818713.1">
    <property type="nucleotide sequence ID" value="NZ_JARQBN010000005.1"/>
</dbReference>
<dbReference type="Proteomes" id="UP001265301">
    <property type="component" value="Unassembled WGS sequence"/>
</dbReference>
<comment type="similarity">
    <text evidence="1">Belongs to the FGGY kinase family.</text>
</comment>
<name>A0ABU3FNV2_9ENTE</name>
<evidence type="ECO:0000256" key="2">
    <source>
        <dbReference type="ARBA" id="ARBA00022679"/>
    </source>
</evidence>
<dbReference type="SUPFAM" id="SSF53067">
    <property type="entry name" value="Actin-like ATPase domain"/>
    <property type="match status" value="2"/>
</dbReference>
<dbReference type="PANTHER" id="PTHR43095">
    <property type="entry name" value="SUGAR KINASE"/>
    <property type="match status" value="1"/>
</dbReference>
<feature type="domain" description="Carbohydrate kinase FGGY N-terminal" evidence="4">
    <location>
        <begin position="6"/>
        <end position="237"/>
    </location>
</feature>